<gene>
    <name evidence="3" type="ORF">EB796_016736</name>
    <name evidence="2" type="ORF">EB796_022831</name>
</gene>
<reference evidence="3 4" key="2">
    <citation type="submission" date="2020-06" db="EMBL/GenBank/DDBJ databases">
        <title>Draft genome of Bugula neritina, a colonial animal packing powerful symbionts and potential medicines.</title>
        <authorList>
            <person name="Rayko M."/>
        </authorList>
    </citation>
    <scope>NUCLEOTIDE SEQUENCE [LARGE SCALE GENOMIC DNA]</scope>
    <source>
        <strain evidence="3">Kwan_BN1</strain>
    </source>
</reference>
<proteinExistence type="predicted"/>
<dbReference type="EMBL" id="VXIV02002509">
    <property type="protein sequence ID" value="KAF6024963.1"/>
    <property type="molecule type" value="Genomic_DNA"/>
</dbReference>
<dbReference type="AlphaFoldDB" id="A0A7J7JGM4"/>
<sequence length="86" mass="9729">MHMLNLFVYLLGSIGKSVEGDLNRAIKQLKPRGNSHLNSASSLTSNHVFSKRSIIYNPGRCSTRVEPENHDIPIIEQYKSAMKEFL</sequence>
<evidence type="ECO:0000313" key="2">
    <source>
        <dbReference type="EMBL" id="KAF6018887.1"/>
    </source>
</evidence>
<reference evidence="3 4" key="1">
    <citation type="submission" date="2019-09" db="EMBL/GenBank/DDBJ databases">
        <authorList>
            <person name="Raiko M."/>
            <person name="Komissarov A."/>
            <person name="Rhodes A."/>
            <person name="Kliver S."/>
            <person name="Lim-Fong G."/>
            <person name="Kwan J."/>
            <person name="O'Brien S.J."/>
            <person name="Lopez J.V."/>
        </authorList>
    </citation>
    <scope>NUCLEOTIDE SEQUENCE [LARGE SCALE GENOMIC DNA]</scope>
    <source>
        <strain evidence="3">Kwan_BN1</strain>
    </source>
</reference>
<comment type="caution">
    <text evidence="3">The sequence shown here is derived from an EMBL/GenBank/DDBJ whole genome shotgun (WGS) entry which is preliminary data.</text>
</comment>
<name>A0A7J7JGM4_BUGNE</name>
<keyword evidence="1" id="KW-0732">Signal</keyword>
<dbReference type="Proteomes" id="UP000593567">
    <property type="component" value="Unassembled WGS sequence"/>
</dbReference>
<evidence type="ECO:0000256" key="1">
    <source>
        <dbReference type="SAM" id="SignalP"/>
    </source>
</evidence>
<organism evidence="3 4">
    <name type="scientific">Bugula neritina</name>
    <name type="common">Brown bryozoan</name>
    <name type="synonym">Sertularia neritina</name>
    <dbReference type="NCBI Taxonomy" id="10212"/>
    <lineage>
        <taxon>Eukaryota</taxon>
        <taxon>Metazoa</taxon>
        <taxon>Spiralia</taxon>
        <taxon>Lophotrochozoa</taxon>
        <taxon>Bryozoa</taxon>
        <taxon>Gymnolaemata</taxon>
        <taxon>Cheilostomatida</taxon>
        <taxon>Flustrina</taxon>
        <taxon>Buguloidea</taxon>
        <taxon>Bugulidae</taxon>
        <taxon>Bugula</taxon>
    </lineage>
</organism>
<accession>A0A7J7JGM4</accession>
<protein>
    <submittedName>
        <fullName evidence="3">Uncharacterized protein</fullName>
    </submittedName>
</protein>
<feature type="signal peptide" evidence="1">
    <location>
        <begin position="1"/>
        <end position="20"/>
    </location>
</feature>
<evidence type="ECO:0000313" key="3">
    <source>
        <dbReference type="EMBL" id="KAF6024963.1"/>
    </source>
</evidence>
<feature type="chain" id="PRO_5036205935" evidence="1">
    <location>
        <begin position="21"/>
        <end position="86"/>
    </location>
</feature>
<keyword evidence="4" id="KW-1185">Reference proteome</keyword>
<dbReference type="EMBL" id="VXIV02003270">
    <property type="protein sequence ID" value="KAF6018887.1"/>
    <property type="molecule type" value="Genomic_DNA"/>
</dbReference>
<evidence type="ECO:0000313" key="4">
    <source>
        <dbReference type="Proteomes" id="UP000593567"/>
    </source>
</evidence>